<dbReference type="Pfam" id="PF00735">
    <property type="entry name" value="Septin"/>
    <property type="match status" value="1"/>
</dbReference>
<evidence type="ECO:0000256" key="4">
    <source>
        <dbReference type="RuleBase" id="RU004560"/>
    </source>
</evidence>
<dbReference type="InterPro" id="IPR027417">
    <property type="entry name" value="P-loop_NTPase"/>
</dbReference>
<dbReference type="GO" id="GO:0005525">
    <property type="term" value="F:GTP binding"/>
    <property type="evidence" value="ECO:0007669"/>
    <property type="project" value="UniProtKB-KW"/>
</dbReference>
<evidence type="ECO:0000313" key="7">
    <source>
        <dbReference type="Proteomes" id="UP000092555"/>
    </source>
</evidence>
<dbReference type="SUPFAM" id="SSF52540">
    <property type="entry name" value="P-loop containing nucleoside triphosphate hydrolases"/>
    <property type="match status" value="1"/>
</dbReference>
<keyword evidence="2 4" id="KW-0547">Nucleotide-binding</keyword>
<dbReference type="GO" id="GO:0032152">
    <property type="term" value="C:meiotic septin complex"/>
    <property type="evidence" value="ECO:0007669"/>
    <property type="project" value="EnsemblFungi"/>
</dbReference>
<keyword evidence="3 4" id="KW-0342">GTP-binding</keyword>
<dbReference type="GO" id="GO:0032169">
    <property type="term" value="C:prospore septin ring"/>
    <property type="evidence" value="ECO:0007669"/>
    <property type="project" value="EnsemblFungi"/>
</dbReference>
<evidence type="ECO:0000259" key="5">
    <source>
        <dbReference type="PROSITE" id="PS51719"/>
    </source>
</evidence>
<dbReference type="OrthoDB" id="416553at2759"/>
<dbReference type="PROSITE" id="PS51719">
    <property type="entry name" value="G_SEPTIN"/>
    <property type="match status" value="1"/>
</dbReference>
<dbReference type="PIRSF" id="PIRSF006698">
    <property type="entry name" value="Septin"/>
    <property type="match status" value="1"/>
</dbReference>
<dbReference type="InterPro" id="IPR016491">
    <property type="entry name" value="Septin"/>
</dbReference>
<dbReference type="AlphaFoldDB" id="A0A1A0GZA3"/>
<gene>
    <name evidence="6" type="ORF">METBIDRAFT_25806</name>
</gene>
<comment type="subcellular location">
    <subcellularLocation>
        <location evidence="1">Bud neck</location>
    </subcellularLocation>
</comment>
<evidence type="ECO:0000256" key="2">
    <source>
        <dbReference type="ARBA" id="ARBA00022741"/>
    </source>
</evidence>
<dbReference type="Proteomes" id="UP000092555">
    <property type="component" value="Unassembled WGS sequence"/>
</dbReference>
<dbReference type="GO" id="GO:0070583">
    <property type="term" value="P:spore membrane bending pathway"/>
    <property type="evidence" value="ECO:0007669"/>
    <property type="project" value="EnsemblFungi"/>
</dbReference>
<proteinExistence type="inferred from homology"/>
<organism evidence="6 7">
    <name type="scientific">Metschnikowia bicuspidata var. bicuspidata NRRL YB-4993</name>
    <dbReference type="NCBI Taxonomy" id="869754"/>
    <lineage>
        <taxon>Eukaryota</taxon>
        <taxon>Fungi</taxon>
        <taxon>Dikarya</taxon>
        <taxon>Ascomycota</taxon>
        <taxon>Saccharomycotina</taxon>
        <taxon>Pichiomycetes</taxon>
        <taxon>Metschnikowiaceae</taxon>
        <taxon>Metschnikowia</taxon>
    </lineage>
</organism>
<dbReference type="EMBL" id="LXTC01000010">
    <property type="protein sequence ID" value="OBA17027.1"/>
    <property type="molecule type" value="Genomic_DNA"/>
</dbReference>
<feature type="domain" description="Septin-type G" evidence="5">
    <location>
        <begin position="18"/>
        <end position="276"/>
    </location>
</feature>
<feature type="non-terminal residue" evidence="6">
    <location>
        <position position="1"/>
    </location>
</feature>
<dbReference type="InterPro" id="IPR030379">
    <property type="entry name" value="G_SEPTIN_dom"/>
</dbReference>
<evidence type="ECO:0000256" key="1">
    <source>
        <dbReference type="ARBA" id="ARBA00004266"/>
    </source>
</evidence>
<keyword evidence="7" id="KW-1185">Reference proteome</keyword>
<dbReference type="GO" id="GO:0005935">
    <property type="term" value="C:cellular bud neck"/>
    <property type="evidence" value="ECO:0007669"/>
    <property type="project" value="UniProtKB-SubCell"/>
</dbReference>
<name>A0A1A0GZA3_9ASCO</name>
<dbReference type="STRING" id="869754.A0A1A0GZA3"/>
<dbReference type="GeneID" id="30028278"/>
<accession>A0A1A0GZA3</accession>
<evidence type="ECO:0000313" key="6">
    <source>
        <dbReference type="EMBL" id="OBA17027.1"/>
    </source>
</evidence>
<comment type="similarity">
    <text evidence="4">Belongs to the TRAFAC class TrmE-Era-EngA-EngB-Septin-like GTPase superfamily. Septin GTPase family.</text>
</comment>
<reference evidence="6 7" key="1">
    <citation type="submission" date="2016-05" db="EMBL/GenBank/DDBJ databases">
        <title>Comparative genomics of biotechnologically important yeasts.</title>
        <authorList>
            <consortium name="DOE Joint Genome Institute"/>
            <person name="Riley R."/>
            <person name="Haridas S."/>
            <person name="Wolfe K.H."/>
            <person name="Lopes M.R."/>
            <person name="Hittinger C.T."/>
            <person name="Goker M."/>
            <person name="Salamov A."/>
            <person name="Wisecaver J."/>
            <person name="Long T.M."/>
            <person name="Aerts A.L."/>
            <person name="Barry K."/>
            <person name="Choi C."/>
            <person name="Clum A."/>
            <person name="Coughlan A.Y."/>
            <person name="Deshpande S."/>
            <person name="Douglass A.P."/>
            <person name="Hanson S.J."/>
            <person name="Klenk H.-P."/>
            <person name="LaButti K."/>
            <person name="Lapidus A."/>
            <person name="Lindquist E."/>
            <person name="Lipzen A."/>
            <person name="Meier-kolthoff J.P."/>
            <person name="Ohm R.A."/>
            <person name="Otillar R.P."/>
            <person name="Pangilinan J."/>
            <person name="Peng Y."/>
            <person name="Rokas A."/>
            <person name="Rosa C.A."/>
            <person name="Scheuner C."/>
            <person name="Sibirny A.A."/>
            <person name="Slot J.C."/>
            <person name="Stielow J.B."/>
            <person name="Sun H."/>
            <person name="Kurtzman C.P."/>
            <person name="Blackwell M."/>
            <person name="Grigoriev I.V."/>
            <person name="Jeffries T.W."/>
        </authorList>
    </citation>
    <scope>NUCLEOTIDE SEQUENCE [LARGE SCALE GENOMIC DNA]</scope>
    <source>
        <strain evidence="6 7">NRRL YB-4993</strain>
    </source>
</reference>
<feature type="non-terminal residue" evidence="6">
    <location>
        <position position="385"/>
    </location>
</feature>
<sequence>KVGLLNLPVQKEMWCKRKGAQFTMILAGCRGTGKTTFLNTLVGEELESEITTCEPMQVRDRKYHLQEDKFDMDLTVVDMPDFGANIDNQNTWLPLVKYIEYQYRSYLIQEEQPLRHQLKDNRVHVCVYFINPTNTELSSLDIESMKEISKRVSLIPVIARSDTLNKDELHNFKNIITKTLKQNEIEVCKYVTDTFATEKINTHSPYAIIGSNVLYTNPDGKLVRARKYGWGMVEVENSDHCDFVHIRDLLMSEHLLDLISAMETHYILFRQRFLRQRLNSAKTALNQTDPFPLNALNGEEDGLASYVMYKKTLGLDDMVMLEKYSGEEEQLQQEARNHLDDIIRKQEGKFREHKAALYTKQKIYNNDLEEIYQTVRLLEKEIEKL</sequence>
<dbReference type="CDD" id="cd01850">
    <property type="entry name" value="CDC_Septin"/>
    <property type="match status" value="1"/>
</dbReference>
<evidence type="ECO:0000256" key="3">
    <source>
        <dbReference type="ARBA" id="ARBA00023134"/>
    </source>
</evidence>
<protein>
    <submittedName>
        <fullName evidence="6">Septin</fullName>
    </submittedName>
</protein>
<dbReference type="Gene3D" id="3.40.50.300">
    <property type="entry name" value="P-loop containing nucleotide triphosphate hydrolases"/>
    <property type="match status" value="1"/>
</dbReference>
<dbReference type="GO" id="GO:0032175">
    <property type="term" value="C:mating projection septin ring"/>
    <property type="evidence" value="ECO:0007669"/>
    <property type="project" value="EnsemblFungi"/>
</dbReference>
<dbReference type="PANTHER" id="PTHR18884">
    <property type="entry name" value="SEPTIN"/>
    <property type="match status" value="1"/>
</dbReference>
<dbReference type="RefSeq" id="XP_018709324.1">
    <property type="nucleotide sequence ID" value="XM_018855302.1"/>
</dbReference>
<comment type="caution">
    <text evidence="6">The sequence shown here is derived from an EMBL/GenBank/DDBJ whole genome shotgun (WGS) entry which is preliminary data.</text>
</comment>